<organism evidence="1 2">
    <name type="scientific">Knipowitschia caucasica</name>
    <name type="common">Caucasian dwarf goby</name>
    <name type="synonym">Pomatoschistus caucasicus</name>
    <dbReference type="NCBI Taxonomy" id="637954"/>
    <lineage>
        <taxon>Eukaryota</taxon>
        <taxon>Metazoa</taxon>
        <taxon>Chordata</taxon>
        <taxon>Craniata</taxon>
        <taxon>Vertebrata</taxon>
        <taxon>Euteleostomi</taxon>
        <taxon>Actinopterygii</taxon>
        <taxon>Neopterygii</taxon>
        <taxon>Teleostei</taxon>
        <taxon>Neoteleostei</taxon>
        <taxon>Acanthomorphata</taxon>
        <taxon>Gobiaria</taxon>
        <taxon>Gobiiformes</taxon>
        <taxon>Gobioidei</taxon>
        <taxon>Gobiidae</taxon>
        <taxon>Gobiinae</taxon>
        <taxon>Knipowitschia</taxon>
    </lineage>
</organism>
<proteinExistence type="predicted"/>
<evidence type="ECO:0000313" key="1">
    <source>
        <dbReference type="EMBL" id="CAL1603868.1"/>
    </source>
</evidence>
<dbReference type="Proteomes" id="UP001497482">
    <property type="component" value="Chromosome 4"/>
</dbReference>
<protein>
    <submittedName>
        <fullName evidence="1">Uncharacterized protein</fullName>
    </submittedName>
</protein>
<accession>A0AAV2LN90</accession>
<keyword evidence="2" id="KW-1185">Reference proteome</keyword>
<sequence length="91" mass="10458">MANWIVTPGLCDSSFTIHTQEHKAEPRTSPQPLLWVVCWAQTRYKMRFTKILRIRRHVAPSSNGNMMSTMVELSTPLAPLSTDMDLCWLLL</sequence>
<evidence type="ECO:0000313" key="2">
    <source>
        <dbReference type="Proteomes" id="UP001497482"/>
    </source>
</evidence>
<reference evidence="1 2" key="1">
    <citation type="submission" date="2024-04" db="EMBL/GenBank/DDBJ databases">
        <authorList>
            <person name="Waldvogel A.-M."/>
            <person name="Schoenle A."/>
        </authorList>
    </citation>
    <scope>NUCLEOTIDE SEQUENCE [LARGE SCALE GENOMIC DNA]</scope>
</reference>
<dbReference type="EMBL" id="OZ035826">
    <property type="protein sequence ID" value="CAL1603868.1"/>
    <property type="molecule type" value="Genomic_DNA"/>
</dbReference>
<gene>
    <name evidence="1" type="ORF">KC01_LOCUS31475</name>
</gene>
<name>A0AAV2LN90_KNICA</name>
<dbReference type="AlphaFoldDB" id="A0AAV2LN90"/>